<evidence type="ECO:0000256" key="7">
    <source>
        <dbReference type="ARBA" id="ARBA00024033"/>
    </source>
</evidence>
<evidence type="ECO:0000256" key="4">
    <source>
        <dbReference type="ARBA" id="ARBA00022692"/>
    </source>
</evidence>
<keyword evidence="6 8" id="KW-0472">Membrane</keyword>
<feature type="transmembrane region" description="Helical" evidence="8">
    <location>
        <begin position="144"/>
        <end position="161"/>
    </location>
</feature>
<evidence type="ECO:0000256" key="2">
    <source>
        <dbReference type="ARBA" id="ARBA00022475"/>
    </source>
</evidence>
<evidence type="ECO:0000256" key="1">
    <source>
        <dbReference type="ARBA" id="ARBA00004651"/>
    </source>
</evidence>
<accession>A0A1H1X9A7</accession>
<feature type="transmembrane region" description="Helical" evidence="8">
    <location>
        <begin position="19"/>
        <end position="45"/>
    </location>
</feature>
<evidence type="ECO:0008006" key="11">
    <source>
        <dbReference type="Google" id="ProtNLM"/>
    </source>
</evidence>
<feature type="transmembrane region" description="Helical" evidence="8">
    <location>
        <begin position="167"/>
        <end position="193"/>
    </location>
</feature>
<feature type="transmembrane region" description="Helical" evidence="8">
    <location>
        <begin position="105"/>
        <end position="132"/>
    </location>
</feature>
<dbReference type="EMBL" id="LT629750">
    <property type="protein sequence ID" value="SDT05792.1"/>
    <property type="molecule type" value="Genomic_DNA"/>
</dbReference>
<feature type="transmembrane region" description="Helical" evidence="8">
    <location>
        <begin position="205"/>
        <end position="234"/>
    </location>
</feature>
<dbReference type="AlphaFoldDB" id="A0A1H1X9A7"/>
<keyword evidence="5 8" id="KW-1133">Transmembrane helix</keyword>
<reference evidence="10" key="1">
    <citation type="submission" date="2016-10" db="EMBL/GenBank/DDBJ databases">
        <authorList>
            <person name="Varghese N."/>
            <person name="Submissions S."/>
        </authorList>
    </citation>
    <scope>NUCLEOTIDE SEQUENCE [LARGE SCALE GENOMIC DNA]</scope>
    <source>
        <strain evidence="10">GAS369</strain>
    </source>
</reference>
<feature type="transmembrane region" description="Helical" evidence="8">
    <location>
        <begin position="280"/>
        <end position="300"/>
    </location>
</feature>
<dbReference type="GO" id="GO:0016758">
    <property type="term" value="F:hexosyltransferase activity"/>
    <property type="evidence" value="ECO:0007669"/>
    <property type="project" value="InterPro"/>
</dbReference>
<gene>
    <name evidence="9" type="ORF">SAMN05444158_4214</name>
</gene>
<evidence type="ECO:0000256" key="5">
    <source>
        <dbReference type="ARBA" id="ARBA00022989"/>
    </source>
</evidence>
<dbReference type="InterPro" id="IPR018584">
    <property type="entry name" value="GT87"/>
</dbReference>
<dbReference type="Proteomes" id="UP000243904">
    <property type="component" value="Chromosome I"/>
</dbReference>
<keyword evidence="10" id="KW-1185">Reference proteome</keyword>
<organism evidence="9 10">
    <name type="scientific">Bradyrhizobium canariense</name>
    <dbReference type="NCBI Taxonomy" id="255045"/>
    <lineage>
        <taxon>Bacteria</taxon>
        <taxon>Pseudomonadati</taxon>
        <taxon>Pseudomonadota</taxon>
        <taxon>Alphaproteobacteria</taxon>
        <taxon>Hyphomicrobiales</taxon>
        <taxon>Nitrobacteraceae</taxon>
        <taxon>Bradyrhizobium</taxon>
    </lineage>
</organism>
<evidence type="ECO:0000313" key="10">
    <source>
        <dbReference type="Proteomes" id="UP000243904"/>
    </source>
</evidence>
<comment type="subcellular location">
    <subcellularLocation>
        <location evidence="1">Cell membrane</location>
        <topology evidence="1">Multi-pass membrane protein</topology>
    </subcellularLocation>
</comment>
<dbReference type="RefSeq" id="WP_146688650.1">
    <property type="nucleotide sequence ID" value="NZ_LT629750.1"/>
</dbReference>
<keyword evidence="3" id="KW-0808">Transferase</keyword>
<feature type="transmembrane region" description="Helical" evidence="8">
    <location>
        <begin position="312"/>
        <end position="340"/>
    </location>
</feature>
<comment type="similarity">
    <text evidence="7">Belongs to the glycosyltransferase 87 family.</text>
</comment>
<keyword evidence="4 8" id="KW-0812">Transmembrane</keyword>
<keyword evidence="2" id="KW-1003">Cell membrane</keyword>
<name>A0A1H1X9A7_9BRAD</name>
<evidence type="ECO:0000256" key="6">
    <source>
        <dbReference type="ARBA" id="ARBA00023136"/>
    </source>
</evidence>
<evidence type="ECO:0000256" key="8">
    <source>
        <dbReference type="SAM" id="Phobius"/>
    </source>
</evidence>
<evidence type="ECO:0000256" key="3">
    <source>
        <dbReference type="ARBA" id="ARBA00022679"/>
    </source>
</evidence>
<feature type="transmembrane region" description="Helical" evidence="8">
    <location>
        <begin position="360"/>
        <end position="387"/>
    </location>
</feature>
<protein>
    <recommendedName>
        <fullName evidence="11">DUF2029 domain-containing protein</fullName>
    </recommendedName>
</protein>
<dbReference type="GO" id="GO:0005886">
    <property type="term" value="C:plasma membrane"/>
    <property type="evidence" value="ECO:0007669"/>
    <property type="project" value="UniProtKB-SubCell"/>
</dbReference>
<proteinExistence type="inferred from homology"/>
<evidence type="ECO:0000313" key="9">
    <source>
        <dbReference type="EMBL" id="SDT05792.1"/>
    </source>
</evidence>
<dbReference type="Pfam" id="PF09594">
    <property type="entry name" value="GT87"/>
    <property type="match status" value="1"/>
</dbReference>
<sequence length="413" mass="45115">MTVTGPASKTGAHTEIPALLLNACFVLAVVNASAFFALCLSHWWIFDAQGRGIPTDFVNVWSAGKLALDGHPALAWDWDIQKKIQVAMLGQDYVGNFAWHYPPPFLFVAALLAKFPYSVGFIGWAAASSVWYLAMMRVIVGRPFGLLLGAAFPVVLANTMVGQNGFLTAALVGGTLYLLPTRPMLSGICLGLLSYKPQYGALFPLVLIATSQWTVFITAGAVVAMMAVASWFAFGIESWQAFFHWMPMFSQAFFTEGRATWFKLQSVFGLVRFSGGSEQLAWALQWAMTVTVAVAVVLLWRSRARYSLKAAGLAAGTLLMTPYLFLYDLMVLAIPIALLVRIGLADGFQKHELPALGCAAMLLLIFPFFQAPLGLGSTLIVSALIAYRLPAFRRNSPRIVEYPRRDPEPIAQS</sequence>